<proteinExistence type="inferred from homology"/>
<reference evidence="11 12" key="1">
    <citation type="submission" date="2024-01" db="EMBL/GenBank/DDBJ databases">
        <title>Comparative genomics of Cryptococcus and Kwoniella reveals pathogenesis evolution and contrasting modes of karyotype evolution via chromosome fusion or intercentromeric recombination.</title>
        <authorList>
            <person name="Coelho M.A."/>
            <person name="David-Palma M."/>
            <person name="Shea T."/>
            <person name="Bowers K."/>
            <person name="McGinley-Smith S."/>
            <person name="Mohammad A.W."/>
            <person name="Gnirke A."/>
            <person name="Yurkov A.M."/>
            <person name="Nowrousian M."/>
            <person name="Sun S."/>
            <person name="Cuomo C.A."/>
            <person name="Heitman J."/>
        </authorList>
    </citation>
    <scope>NUCLEOTIDE SEQUENCE [LARGE SCALE GENOMIC DNA]</scope>
    <source>
        <strain evidence="11">CBS 11374</strain>
    </source>
</reference>
<comment type="similarity">
    <text evidence="2">Belongs to the XPC family.</text>
</comment>
<feature type="domain" description="Rad4 beta-hairpin" evidence="9">
    <location>
        <begin position="637"/>
        <end position="700"/>
    </location>
</feature>
<evidence type="ECO:0000256" key="1">
    <source>
        <dbReference type="ARBA" id="ARBA00004123"/>
    </source>
</evidence>
<evidence type="ECO:0000313" key="11">
    <source>
        <dbReference type="EMBL" id="WRT68030.1"/>
    </source>
</evidence>
<feature type="compositionally biased region" description="Basic and acidic residues" evidence="7">
    <location>
        <begin position="435"/>
        <end position="444"/>
    </location>
</feature>
<dbReference type="GeneID" id="87957136"/>
<organism evidence="11 12">
    <name type="scientific">Kwoniella shivajii</name>
    <dbReference type="NCBI Taxonomy" id="564305"/>
    <lineage>
        <taxon>Eukaryota</taxon>
        <taxon>Fungi</taxon>
        <taxon>Dikarya</taxon>
        <taxon>Basidiomycota</taxon>
        <taxon>Agaricomycotina</taxon>
        <taxon>Tremellomycetes</taxon>
        <taxon>Tremellales</taxon>
        <taxon>Cryptococcaceae</taxon>
        <taxon>Kwoniella</taxon>
    </lineage>
</organism>
<dbReference type="SMART" id="SM01032">
    <property type="entry name" value="BHD_3"/>
    <property type="match status" value="1"/>
</dbReference>
<dbReference type="Pfam" id="PF10404">
    <property type="entry name" value="BHD_2"/>
    <property type="match status" value="1"/>
</dbReference>
<dbReference type="EMBL" id="CP141886">
    <property type="protein sequence ID" value="WRT68030.1"/>
    <property type="molecule type" value="Genomic_DNA"/>
</dbReference>
<feature type="compositionally biased region" description="Acidic residues" evidence="7">
    <location>
        <begin position="1051"/>
        <end position="1061"/>
    </location>
</feature>
<keyword evidence="12" id="KW-1185">Reference proteome</keyword>
<name>A0ABZ1D3P6_9TREE</name>
<feature type="compositionally biased region" description="Basic and acidic residues" evidence="7">
    <location>
        <begin position="1038"/>
        <end position="1048"/>
    </location>
</feature>
<accession>A0ABZ1D3P6</accession>
<dbReference type="Pfam" id="PF03835">
    <property type="entry name" value="Rad4"/>
    <property type="match status" value="1"/>
</dbReference>
<sequence length="1061" mass="117952">MSASRPKSKRVIPIPQSSVHPKLIPKSSKAATTSGKRNGVKRHVPPPPSAEVMSLMEKGKAKQTSAPRSVPSAPQTVSSDDPDDDLEEVPIPSAAGPSSPYPGTPNTAGTNFTHGTTPGTNTTAPSIDYDFEGYGGDSGNDSGEDEDDGVIHLEIGGETAEEKAKRIALAMRKKPITSKDRAIRLEVHKMHVIALLASTRIRNRWCSNTLLKARLLSLLPHPLQTAFSIPPSRFPDRAQRSRLFFDALQDLVIWWSQSFFDISDTTLGMRTRPWDEVQEIIDQLPKLTRADLTPDHFIASSKDKGKEREDALEAMSVGAGAEKLRSVNSLMKKALQQEGSRDISAQLFVALARACGLGARLVVSLQAVPWRAEKVVQKKKPGAGRGGRTVASRQGMGPTSDEEEDEEDEMEEVPIPGGEEKKDRKNNIRAAGTRRLQDPTDLYRLRAPKPAPQTVGRPSKPKGKIKQDLSEQPPVFWAEVFSRSDQRWIPVDPVRGTIRKKTHYEPNSDSGLIRMVYVVAYEEDGFARDVTLRYTKNFGAKTTKLRVPARKDEQDWWESVMGFLSRPYRLNRDELEDAELETSQISEGMPMHMSGFKDHPIYVLERHLKREEIIQPKREIGRFRGEPVFRRANVLACKTAETWMRVGRRVKDRQEPLKWVKQRAVTLQKRRAQELAVQETGEALQQGLYAEYQTEVYLPPPIKDGIIPQNSFGNIDLYAPTMLPAGAVHLPYKGIAKVAKSLDISYAEACTGFEFKKQRAIPVINGIVVAKENENMVMDAYAESAAAAEEKERLKKEERALKRWAKLINGLRVRLRLQAEYGTGEQLDETSALNPLADPVTGPADTKTTGKKSAASVLAAAHEQGTANWTEKHREDSPSVKSESADENNAMPIAESSNGNVEQAVESILIDERVANSVQEGSEPIEVDSESDIEVIEAPPSSARTTRITLRFNGQNGQKAQPARRTTRKRKATDLPDEEESQLTEEEEEVVKSKSKKGQTKQIAVPARRSRSKVVPPPATTGVTRSLRSRAPKTALQEQKEEERRKILQEALEEDSDVEME</sequence>
<evidence type="ECO:0000256" key="6">
    <source>
        <dbReference type="SAM" id="Coils"/>
    </source>
</evidence>
<evidence type="ECO:0000256" key="7">
    <source>
        <dbReference type="SAM" id="MobiDB-lite"/>
    </source>
</evidence>
<dbReference type="Pfam" id="PF10405">
    <property type="entry name" value="BHD_3"/>
    <property type="match status" value="1"/>
</dbReference>
<dbReference type="SMART" id="SM01031">
    <property type="entry name" value="BHD_2"/>
    <property type="match status" value="1"/>
</dbReference>
<feature type="region of interest" description="Disordered" evidence="7">
    <location>
        <begin position="950"/>
        <end position="1061"/>
    </location>
</feature>
<dbReference type="InterPro" id="IPR004583">
    <property type="entry name" value="DNA_repair_Rad4"/>
</dbReference>
<dbReference type="InterPro" id="IPR036985">
    <property type="entry name" value="Transglutaminase-like_sf"/>
</dbReference>
<evidence type="ECO:0000256" key="5">
    <source>
        <dbReference type="ARBA" id="ARBA00023242"/>
    </source>
</evidence>
<evidence type="ECO:0000256" key="3">
    <source>
        <dbReference type="ARBA" id="ARBA00022763"/>
    </source>
</evidence>
<dbReference type="Proteomes" id="UP001329825">
    <property type="component" value="Chromosome 6"/>
</dbReference>
<evidence type="ECO:0000259" key="10">
    <source>
        <dbReference type="SMART" id="SM01032"/>
    </source>
</evidence>
<feature type="compositionally biased region" description="Basic residues" evidence="7">
    <location>
        <begin position="1"/>
        <end position="10"/>
    </location>
</feature>
<dbReference type="InterPro" id="IPR018328">
    <property type="entry name" value="Rad4_beta-hairpin_dom3"/>
</dbReference>
<keyword evidence="3" id="KW-0227">DNA damage</keyword>
<dbReference type="Gene3D" id="2.20.20.110">
    <property type="entry name" value="Rad4, beta-hairpin domain BHD1"/>
    <property type="match status" value="1"/>
</dbReference>
<evidence type="ECO:0000259" key="9">
    <source>
        <dbReference type="SMART" id="SM01031"/>
    </source>
</evidence>
<evidence type="ECO:0000259" key="8">
    <source>
        <dbReference type="SMART" id="SM01030"/>
    </source>
</evidence>
<keyword evidence="6" id="KW-0175">Coiled coil</keyword>
<dbReference type="InterPro" id="IPR018326">
    <property type="entry name" value="Rad4_beta-hairpin_dom1"/>
</dbReference>
<feature type="region of interest" description="Disordered" evidence="7">
    <location>
        <begin position="1"/>
        <end position="127"/>
    </location>
</feature>
<dbReference type="Pfam" id="PF10403">
    <property type="entry name" value="BHD_1"/>
    <property type="match status" value="1"/>
</dbReference>
<feature type="coiled-coil region" evidence="6">
    <location>
        <begin position="777"/>
        <end position="807"/>
    </location>
</feature>
<feature type="compositionally biased region" description="Acidic residues" evidence="7">
    <location>
        <begin position="975"/>
        <end position="989"/>
    </location>
</feature>
<dbReference type="Gene3D" id="3.90.260.10">
    <property type="entry name" value="Transglutaminase-like"/>
    <property type="match status" value="1"/>
</dbReference>
<feature type="region of interest" description="Disordered" evidence="7">
    <location>
        <begin position="826"/>
        <end position="900"/>
    </location>
</feature>
<feature type="compositionally biased region" description="Polar residues" evidence="7">
    <location>
        <begin position="62"/>
        <end position="79"/>
    </location>
</feature>
<dbReference type="InterPro" id="IPR018327">
    <property type="entry name" value="BHD_2"/>
</dbReference>
<feature type="compositionally biased region" description="Low complexity" evidence="7">
    <location>
        <begin position="109"/>
        <end position="123"/>
    </location>
</feature>
<dbReference type="RefSeq" id="XP_062792770.1">
    <property type="nucleotide sequence ID" value="XM_062936719.1"/>
</dbReference>
<evidence type="ECO:0000256" key="2">
    <source>
        <dbReference type="ARBA" id="ARBA00009525"/>
    </source>
</evidence>
<comment type="subcellular location">
    <subcellularLocation>
        <location evidence="1">Nucleus</location>
    </subcellularLocation>
</comment>
<feature type="region of interest" description="Disordered" evidence="7">
    <location>
        <begin position="376"/>
        <end position="469"/>
    </location>
</feature>
<evidence type="ECO:0000313" key="12">
    <source>
        <dbReference type="Proteomes" id="UP001329825"/>
    </source>
</evidence>
<keyword evidence="5" id="KW-0539">Nucleus</keyword>
<dbReference type="PANTHER" id="PTHR12135">
    <property type="entry name" value="DNA REPAIR PROTEIN XP-C / RAD4"/>
    <property type="match status" value="1"/>
</dbReference>
<evidence type="ECO:0008006" key="13">
    <source>
        <dbReference type="Google" id="ProtNLM"/>
    </source>
</evidence>
<evidence type="ECO:0000256" key="4">
    <source>
        <dbReference type="ARBA" id="ARBA00023204"/>
    </source>
</evidence>
<keyword evidence="4" id="KW-0234">DNA repair</keyword>
<protein>
    <recommendedName>
        <fullName evidence="13">Xeroderma pigmentosum group C-complementing protein</fullName>
    </recommendedName>
</protein>
<dbReference type="InterPro" id="IPR038765">
    <property type="entry name" value="Papain-like_cys_pep_sf"/>
</dbReference>
<dbReference type="PANTHER" id="PTHR12135:SF0">
    <property type="entry name" value="DNA REPAIR PROTEIN COMPLEMENTING XP-C CELLS"/>
    <property type="match status" value="1"/>
</dbReference>
<gene>
    <name evidence="11" type="ORF">IL334_005005</name>
</gene>
<feature type="domain" description="Rad4 beta-hairpin" evidence="8">
    <location>
        <begin position="585"/>
        <end position="635"/>
    </location>
</feature>
<dbReference type="SUPFAM" id="SSF54001">
    <property type="entry name" value="Cysteine proteinases"/>
    <property type="match status" value="1"/>
</dbReference>
<dbReference type="SMART" id="SM01030">
    <property type="entry name" value="BHD_1"/>
    <property type="match status" value="1"/>
</dbReference>
<dbReference type="InterPro" id="IPR018325">
    <property type="entry name" value="Rad4/PNGase_transGLS-fold"/>
</dbReference>
<feature type="compositionally biased region" description="Acidic residues" evidence="7">
    <location>
        <begin position="400"/>
        <end position="412"/>
    </location>
</feature>
<feature type="domain" description="Rad4 beta-hairpin" evidence="10">
    <location>
        <begin position="707"/>
        <end position="781"/>
    </location>
</feature>
<dbReference type="Gene3D" id="3.30.70.2460">
    <property type="entry name" value="Rad4, beta-hairpin domain BHD3"/>
    <property type="match status" value="1"/>
</dbReference>
<dbReference type="InterPro" id="IPR042488">
    <property type="entry name" value="Rad4_BHD3_sf"/>
</dbReference>